<evidence type="ECO:0000313" key="1">
    <source>
        <dbReference type="EMBL" id="VDO36206.1"/>
    </source>
</evidence>
<dbReference type="Proteomes" id="UP000268014">
    <property type="component" value="Unassembled WGS sequence"/>
</dbReference>
<evidence type="ECO:0000313" key="2">
    <source>
        <dbReference type="Proteomes" id="UP000268014"/>
    </source>
</evidence>
<reference evidence="3" key="1">
    <citation type="submission" date="2017-02" db="UniProtKB">
        <authorList>
            <consortium name="WormBaseParasite"/>
        </authorList>
    </citation>
    <scope>IDENTIFICATION</scope>
</reference>
<dbReference type="WBParaSite" id="HPLM_0000895001-mRNA-1">
    <property type="protein sequence ID" value="HPLM_0000895001-mRNA-1"/>
    <property type="gene ID" value="HPLM_0000895001"/>
</dbReference>
<reference evidence="1 2" key="2">
    <citation type="submission" date="2018-11" db="EMBL/GenBank/DDBJ databases">
        <authorList>
            <consortium name="Pathogen Informatics"/>
        </authorList>
    </citation>
    <scope>NUCLEOTIDE SEQUENCE [LARGE SCALE GENOMIC DNA]</scope>
    <source>
        <strain evidence="1 2">MHpl1</strain>
    </source>
</reference>
<dbReference type="AlphaFoldDB" id="A0A0N4WE95"/>
<organism evidence="3">
    <name type="scientific">Haemonchus placei</name>
    <name type="common">Barber's pole worm</name>
    <dbReference type="NCBI Taxonomy" id="6290"/>
    <lineage>
        <taxon>Eukaryota</taxon>
        <taxon>Metazoa</taxon>
        <taxon>Ecdysozoa</taxon>
        <taxon>Nematoda</taxon>
        <taxon>Chromadorea</taxon>
        <taxon>Rhabditida</taxon>
        <taxon>Rhabditina</taxon>
        <taxon>Rhabditomorpha</taxon>
        <taxon>Strongyloidea</taxon>
        <taxon>Trichostrongylidae</taxon>
        <taxon>Haemonchus</taxon>
    </lineage>
</organism>
<gene>
    <name evidence="1" type="ORF">HPLM_LOCUS8942</name>
</gene>
<dbReference type="EMBL" id="UZAF01016963">
    <property type="protein sequence ID" value="VDO36206.1"/>
    <property type="molecule type" value="Genomic_DNA"/>
</dbReference>
<name>A0A0N4WE95_HAEPC</name>
<protein>
    <submittedName>
        <fullName evidence="3">PEPCK_N domain-containing protein</fullName>
    </submittedName>
</protein>
<accession>A0A0N4WE95</accession>
<evidence type="ECO:0000313" key="3">
    <source>
        <dbReference type="WBParaSite" id="HPLM_0000895001-mRNA-1"/>
    </source>
</evidence>
<proteinExistence type="predicted"/>
<sequence>MTSLRRPKGIIIAFRRAMEKMIYDSYSDLFGCHVYMPTYHLRQDGYIVPSNHLKTASLYRKGDPDDIGRRYHLAEVFSAALENIMRHTEWKGMRVKVGSPFSHPSNIEQAEKCWPNSTTLGKDQITAGPTKDDVPCETGRYMMLLPEHP</sequence>
<keyword evidence="2" id="KW-1185">Reference proteome</keyword>